<evidence type="ECO:0000256" key="1">
    <source>
        <dbReference type="SAM" id="MobiDB-lite"/>
    </source>
</evidence>
<evidence type="ECO:0000313" key="3">
    <source>
        <dbReference type="Proteomes" id="UP000236291"/>
    </source>
</evidence>
<feature type="region of interest" description="Disordered" evidence="1">
    <location>
        <begin position="53"/>
        <end position="72"/>
    </location>
</feature>
<dbReference type="EMBL" id="ASHM01009512">
    <property type="protein sequence ID" value="PNY17609.1"/>
    <property type="molecule type" value="Genomic_DNA"/>
</dbReference>
<feature type="compositionally biased region" description="Pro residues" evidence="1">
    <location>
        <begin position="53"/>
        <end position="68"/>
    </location>
</feature>
<name>A0A2K3PQP0_TRIPR</name>
<reference evidence="2 3" key="2">
    <citation type="journal article" date="2017" name="Front. Plant Sci.">
        <title>Gene Classification and Mining of Molecular Markers Useful in Red Clover (Trifolium pratense) Breeding.</title>
        <authorList>
            <person name="Istvanek J."/>
            <person name="Dluhosova J."/>
            <person name="Dluhos P."/>
            <person name="Patkova L."/>
            <person name="Nedelnik J."/>
            <person name="Repkova J."/>
        </authorList>
    </citation>
    <scope>NUCLEOTIDE SEQUENCE [LARGE SCALE GENOMIC DNA]</scope>
    <source>
        <strain evidence="3">cv. Tatra</strain>
        <tissue evidence="2">Young leaves</tissue>
    </source>
</reference>
<evidence type="ECO:0008006" key="4">
    <source>
        <dbReference type="Google" id="ProtNLM"/>
    </source>
</evidence>
<gene>
    <name evidence="2" type="ORF">L195_g014357</name>
</gene>
<sequence length="140" mass="15783">MSSYVLQDQIPHTILNLEHDLYPIPLRVFDCTCFVHDLSSDVRVIPHIVPAPIDSPTPSHTPTPPPLSTSPAPEHPITLRKGIWFRHPKPKYACVLNYDRLSTSYVSFVSTLDYVSIPKSKGEAMTDTNWRQAMVEEMAA</sequence>
<reference evidence="2 3" key="1">
    <citation type="journal article" date="2014" name="Am. J. Bot.">
        <title>Genome assembly and annotation for red clover (Trifolium pratense; Fabaceae).</title>
        <authorList>
            <person name="Istvanek J."/>
            <person name="Jaros M."/>
            <person name="Krenek A."/>
            <person name="Repkova J."/>
        </authorList>
    </citation>
    <scope>NUCLEOTIDE SEQUENCE [LARGE SCALE GENOMIC DNA]</scope>
    <source>
        <strain evidence="3">cv. Tatra</strain>
        <tissue evidence="2">Young leaves</tissue>
    </source>
</reference>
<proteinExistence type="predicted"/>
<protein>
    <recommendedName>
        <fullName evidence="4">Retrovirus-related Pol polyprotein from transposon TNT 1-94</fullName>
    </recommendedName>
</protein>
<dbReference type="Proteomes" id="UP000236291">
    <property type="component" value="Unassembled WGS sequence"/>
</dbReference>
<accession>A0A2K3PQP0</accession>
<organism evidence="2 3">
    <name type="scientific">Trifolium pratense</name>
    <name type="common">Red clover</name>
    <dbReference type="NCBI Taxonomy" id="57577"/>
    <lineage>
        <taxon>Eukaryota</taxon>
        <taxon>Viridiplantae</taxon>
        <taxon>Streptophyta</taxon>
        <taxon>Embryophyta</taxon>
        <taxon>Tracheophyta</taxon>
        <taxon>Spermatophyta</taxon>
        <taxon>Magnoliopsida</taxon>
        <taxon>eudicotyledons</taxon>
        <taxon>Gunneridae</taxon>
        <taxon>Pentapetalae</taxon>
        <taxon>rosids</taxon>
        <taxon>fabids</taxon>
        <taxon>Fabales</taxon>
        <taxon>Fabaceae</taxon>
        <taxon>Papilionoideae</taxon>
        <taxon>50 kb inversion clade</taxon>
        <taxon>NPAAA clade</taxon>
        <taxon>Hologalegina</taxon>
        <taxon>IRL clade</taxon>
        <taxon>Trifolieae</taxon>
        <taxon>Trifolium</taxon>
    </lineage>
</organism>
<comment type="caution">
    <text evidence="2">The sequence shown here is derived from an EMBL/GenBank/DDBJ whole genome shotgun (WGS) entry which is preliminary data.</text>
</comment>
<dbReference type="AlphaFoldDB" id="A0A2K3PQP0"/>
<evidence type="ECO:0000313" key="2">
    <source>
        <dbReference type="EMBL" id="PNY17609.1"/>
    </source>
</evidence>